<dbReference type="SUPFAM" id="SSF52266">
    <property type="entry name" value="SGNH hydrolase"/>
    <property type="match status" value="1"/>
</dbReference>
<dbReference type="GO" id="GO:0006629">
    <property type="term" value="P:lipid metabolic process"/>
    <property type="evidence" value="ECO:0007669"/>
    <property type="project" value="InterPro"/>
</dbReference>
<accession>A0A930BV76</accession>
<name>A0A930BV76_9RHOO</name>
<organism evidence="2 3">
    <name type="scientific">Dechloromonas agitata</name>
    <dbReference type="NCBI Taxonomy" id="73030"/>
    <lineage>
        <taxon>Bacteria</taxon>
        <taxon>Pseudomonadati</taxon>
        <taxon>Pseudomonadota</taxon>
        <taxon>Betaproteobacteria</taxon>
        <taxon>Rhodocyclales</taxon>
        <taxon>Azonexaceae</taxon>
        <taxon>Dechloromonas</taxon>
    </lineage>
</organism>
<keyword evidence="1" id="KW-0732">Signal</keyword>
<dbReference type="AlphaFoldDB" id="A0A930BV76"/>
<comment type="caution">
    <text evidence="2">The sequence shown here is derived from an EMBL/GenBank/DDBJ whole genome shotgun (WGS) entry which is preliminary data.</text>
</comment>
<evidence type="ECO:0000313" key="3">
    <source>
        <dbReference type="Proteomes" id="UP000718593"/>
    </source>
</evidence>
<feature type="non-terminal residue" evidence="2">
    <location>
        <position position="51"/>
    </location>
</feature>
<dbReference type="GO" id="GO:0016298">
    <property type="term" value="F:lipase activity"/>
    <property type="evidence" value="ECO:0007669"/>
    <property type="project" value="InterPro"/>
</dbReference>
<protein>
    <submittedName>
        <fullName evidence="2">Arylesterase</fullName>
    </submittedName>
</protein>
<dbReference type="InterPro" id="IPR008265">
    <property type="entry name" value="Lipase_GDSL_AS"/>
</dbReference>
<dbReference type="Proteomes" id="UP000718593">
    <property type="component" value="Unassembled WGS sequence"/>
</dbReference>
<gene>
    <name evidence="2" type="ORF">HXL68_15825</name>
</gene>
<feature type="signal peptide" evidence="1">
    <location>
        <begin position="1"/>
        <end position="20"/>
    </location>
</feature>
<dbReference type="EMBL" id="JABZMI010000475">
    <property type="protein sequence ID" value="MBF1166492.1"/>
    <property type="molecule type" value="Genomic_DNA"/>
</dbReference>
<evidence type="ECO:0000256" key="1">
    <source>
        <dbReference type="SAM" id="SignalP"/>
    </source>
</evidence>
<dbReference type="InterPro" id="IPR036514">
    <property type="entry name" value="SGNH_hydro_sf"/>
</dbReference>
<dbReference type="PROSITE" id="PS01098">
    <property type="entry name" value="LIPASE_GDSL_SER"/>
    <property type="match status" value="1"/>
</dbReference>
<reference evidence="2" key="1">
    <citation type="submission" date="2020-04" db="EMBL/GenBank/DDBJ databases">
        <title>Deep metagenomics examines the oral microbiome during advanced dental caries in children, revealing novel taxa and co-occurrences with host molecules.</title>
        <authorList>
            <person name="Baker J.L."/>
            <person name="Morton J.T."/>
            <person name="Dinis M."/>
            <person name="Alvarez R."/>
            <person name="Tran N.C."/>
            <person name="Knight R."/>
            <person name="Edlund A."/>
        </authorList>
    </citation>
    <scope>NUCLEOTIDE SEQUENCE</scope>
    <source>
        <strain evidence="2">JCVI_32_bin.24</strain>
    </source>
</reference>
<feature type="chain" id="PRO_5036837213" evidence="1">
    <location>
        <begin position="21"/>
        <end position="51"/>
    </location>
</feature>
<evidence type="ECO:0000313" key="2">
    <source>
        <dbReference type="EMBL" id="MBF1166492.1"/>
    </source>
</evidence>
<dbReference type="Gene3D" id="3.40.50.1110">
    <property type="entry name" value="SGNH hydrolase"/>
    <property type="match status" value="1"/>
</dbReference>
<sequence>MRLAFFLFCLLCSTILPAHAAKTVLVMGDSLSAGYGIRPEQAWPALLGARM</sequence>
<proteinExistence type="predicted"/>